<dbReference type="SUPFAM" id="SSF56747">
    <property type="entry name" value="Prim-pol domain"/>
    <property type="match status" value="1"/>
</dbReference>
<gene>
    <name evidence="3" type="primary">recA</name>
    <name evidence="3" type="ordered locus">APA01_26890</name>
</gene>
<evidence type="ECO:0000313" key="4">
    <source>
        <dbReference type="Proteomes" id="UP000000948"/>
    </source>
</evidence>
<evidence type="ECO:0000259" key="2">
    <source>
        <dbReference type="SMART" id="SM00943"/>
    </source>
</evidence>
<protein>
    <submittedName>
        <fullName evidence="3">DNA recombinase RecA</fullName>
    </submittedName>
</protein>
<feature type="region of interest" description="Disordered" evidence="1">
    <location>
        <begin position="1"/>
        <end position="25"/>
    </location>
</feature>
<proteinExistence type="predicted"/>
<dbReference type="Pfam" id="PF09250">
    <property type="entry name" value="Prim-Pol"/>
    <property type="match status" value="1"/>
</dbReference>
<feature type="domain" description="DNA primase/polymerase bifunctional N-terminal" evidence="2">
    <location>
        <begin position="39"/>
        <end position="184"/>
    </location>
</feature>
<dbReference type="EMBL" id="AP011121">
    <property type="protein sequence ID" value="BAI00781.1"/>
    <property type="molecule type" value="Genomic_DNA"/>
</dbReference>
<dbReference type="KEGG" id="apt:APA01_26890"/>
<dbReference type="HOGENOM" id="CLU_057861_0_0_5"/>
<dbReference type="AlphaFoldDB" id="C7JH46"/>
<sequence>MGSCQVQLESQASKKGKNLMSTQKREHSRLALLPVAEKAQLLARHGLKIFPCNEDKKPVCKWSEVATNCPESVPLLWRTYPGTLIGVATGKASGFDVLDLDLYKPDADAWYQEHCARIPATRTHKTRKDGLHLLFRHRENMRNSAGKIAPGVDVRADGGYIIWWPAAGYEIIDKSRAQPWPAWLVEMTQPPLPRKADLEHLDNKLKDADRYVQGAVRAAVQAVASAPEGRRNDILNGETYSLARFIPEGYLTATDIAYAMSAAALQAGLSEREIQKTVASALRARVGV</sequence>
<dbReference type="STRING" id="634452.APA01_26890"/>
<organism evidence="3 4">
    <name type="scientific">Acetobacter pasteurianus (strain NBRC 105184 / IFO 3283-01)</name>
    <dbReference type="NCBI Taxonomy" id="634452"/>
    <lineage>
        <taxon>Bacteria</taxon>
        <taxon>Pseudomonadati</taxon>
        <taxon>Pseudomonadota</taxon>
        <taxon>Alphaproteobacteria</taxon>
        <taxon>Acetobacterales</taxon>
        <taxon>Acetobacteraceae</taxon>
        <taxon>Acetobacter</taxon>
    </lineage>
</organism>
<dbReference type="CDD" id="cd04859">
    <property type="entry name" value="Prim_Pol"/>
    <property type="match status" value="1"/>
</dbReference>
<feature type="compositionally biased region" description="Polar residues" evidence="1">
    <location>
        <begin position="1"/>
        <end position="13"/>
    </location>
</feature>
<dbReference type="BioCyc" id="APAS634452:APA01_RS13635-MONOMER"/>
<accession>C7JH46</accession>
<dbReference type="RefSeq" id="WP_014457646.1">
    <property type="nucleotide sequence ID" value="NC_013209.1"/>
</dbReference>
<reference evidence="3 4" key="1">
    <citation type="journal article" date="2009" name="Nucleic Acids Res.">
        <title>Whole-genome analyses reveal genetic instability of Acetobacter pasteurianus.</title>
        <authorList>
            <person name="Azuma Y."/>
            <person name="Hosoyama A."/>
            <person name="Matsutani M."/>
            <person name="Furuya N."/>
            <person name="Horikawa H."/>
            <person name="Harada T."/>
            <person name="Hirakawa H."/>
            <person name="Kuhara S."/>
            <person name="Matsushita K."/>
            <person name="Fujita N."/>
            <person name="Shirai M."/>
        </authorList>
    </citation>
    <scope>NUCLEOTIDE SEQUENCE [LARGE SCALE GENOMIC DNA]</scope>
    <source>
        <strain evidence="4">NBRC 105184 / IFO 3283-01</strain>
    </source>
</reference>
<name>C7JH46_ACEP3</name>
<evidence type="ECO:0000313" key="3">
    <source>
        <dbReference type="EMBL" id="BAI00781.1"/>
    </source>
</evidence>
<dbReference type="SMART" id="SM00943">
    <property type="entry name" value="Prim-Pol"/>
    <property type="match status" value="1"/>
</dbReference>
<dbReference type="InterPro" id="IPR015330">
    <property type="entry name" value="DNA_primase/pol_bifunc_N"/>
</dbReference>
<dbReference type="eggNOG" id="COG3598">
    <property type="taxonomic scope" value="Bacteria"/>
</dbReference>
<dbReference type="Proteomes" id="UP000000948">
    <property type="component" value="Chromosome"/>
</dbReference>
<evidence type="ECO:0000256" key="1">
    <source>
        <dbReference type="SAM" id="MobiDB-lite"/>
    </source>
</evidence>